<evidence type="ECO:0000256" key="1">
    <source>
        <dbReference type="ARBA" id="ARBA00022801"/>
    </source>
</evidence>
<accession>A0A5C6UMT2</accession>
<dbReference type="InterPro" id="IPR006311">
    <property type="entry name" value="TAT_signal"/>
</dbReference>
<feature type="domain" description="BD-FAE-like" evidence="3">
    <location>
        <begin position="92"/>
        <end position="278"/>
    </location>
</feature>
<dbReference type="OrthoDB" id="9771666at2"/>
<sequence length="322" mass="33806">MNVDRRSVLASAAALGAVSALPGFAQAAIPLPAGFERMPLWPATPPGGAGVRVTEVSALRYPELGTDTLYQDHVVTPTLTIVRAARPNGAALLLIPGGGYRRVSTGLEGYVIARRFAAAGYTCFVLSYRMPADGWTAGADTPLQDAQRGLRLARSLAAREKFDPARVGVIGFSAGGHLAAWLSTRAPRKTYAPIDAVDRQPLGVAAAALMYPVVTLRDPFAHAGSREQLLGATPAADRVAAYSMEDGVMPVPPPVFLAHAFDDRTVPYQNSLLMAAALRAQGGAVECQLYEAGGHGFGIGAKTPAASGWSDAYFTFLHRHGV</sequence>
<dbReference type="InterPro" id="IPR049492">
    <property type="entry name" value="BD-FAE-like_dom"/>
</dbReference>
<feature type="chain" id="PRO_5022691226" evidence="2">
    <location>
        <begin position="28"/>
        <end position="322"/>
    </location>
</feature>
<dbReference type="Gene3D" id="3.40.50.1820">
    <property type="entry name" value="alpha/beta hydrolase"/>
    <property type="match status" value="1"/>
</dbReference>
<dbReference type="SUPFAM" id="SSF53474">
    <property type="entry name" value="alpha/beta-Hydrolases"/>
    <property type="match status" value="1"/>
</dbReference>
<evidence type="ECO:0000313" key="4">
    <source>
        <dbReference type="EMBL" id="TXC72615.1"/>
    </source>
</evidence>
<dbReference type="Proteomes" id="UP000321250">
    <property type="component" value="Unassembled WGS sequence"/>
</dbReference>
<proteinExistence type="predicted"/>
<gene>
    <name evidence="4" type="ORF">FSB78_17905</name>
</gene>
<feature type="signal peptide" evidence="2">
    <location>
        <begin position="1"/>
        <end position="27"/>
    </location>
</feature>
<dbReference type="EMBL" id="VOQR01000001">
    <property type="protein sequence ID" value="TXC72615.1"/>
    <property type="molecule type" value="Genomic_DNA"/>
</dbReference>
<evidence type="ECO:0000256" key="2">
    <source>
        <dbReference type="SAM" id="SignalP"/>
    </source>
</evidence>
<keyword evidence="1 4" id="KW-0378">Hydrolase</keyword>
<name>A0A5C6UMT2_9SPHN</name>
<evidence type="ECO:0000259" key="3">
    <source>
        <dbReference type="Pfam" id="PF20434"/>
    </source>
</evidence>
<organism evidence="4 5">
    <name type="scientific">Sphingomonas ginsenosidivorax</name>
    <dbReference type="NCBI Taxonomy" id="862135"/>
    <lineage>
        <taxon>Bacteria</taxon>
        <taxon>Pseudomonadati</taxon>
        <taxon>Pseudomonadota</taxon>
        <taxon>Alphaproteobacteria</taxon>
        <taxon>Sphingomonadales</taxon>
        <taxon>Sphingomonadaceae</taxon>
        <taxon>Sphingomonas</taxon>
    </lineage>
</organism>
<dbReference type="PANTHER" id="PTHR48081">
    <property type="entry name" value="AB HYDROLASE SUPERFAMILY PROTEIN C4A8.06C"/>
    <property type="match status" value="1"/>
</dbReference>
<dbReference type="AlphaFoldDB" id="A0A5C6UMT2"/>
<dbReference type="InterPro" id="IPR029058">
    <property type="entry name" value="AB_hydrolase_fold"/>
</dbReference>
<evidence type="ECO:0000313" key="5">
    <source>
        <dbReference type="Proteomes" id="UP000321250"/>
    </source>
</evidence>
<protein>
    <submittedName>
        <fullName evidence="4">Alpha/beta hydrolase</fullName>
    </submittedName>
</protein>
<dbReference type="InterPro" id="IPR050300">
    <property type="entry name" value="GDXG_lipolytic_enzyme"/>
</dbReference>
<comment type="caution">
    <text evidence="4">The sequence shown here is derived from an EMBL/GenBank/DDBJ whole genome shotgun (WGS) entry which is preliminary data.</text>
</comment>
<reference evidence="4 5" key="1">
    <citation type="journal article" date="2013" name="Antonie Van Leeuwenhoek">
        <title>Sphingomonas ginsenosidivorax sp. nov., with the ability to transform ginsenosides.</title>
        <authorList>
            <person name="Jin X.F."/>
            <person name="Kim J.K."/>
            <person name="Liu Q.M."/>
            <person name="Kang M.S."/>
            <person name="He D."/>
            <person name="Jin F.X."/>
            <person name="Kim S.C."/>
            <person name="Im W.T."/>
        </authorList>
    </citation>
    <scope>NUCLEOTIDE SEQUENCE [LARGE SCALE GENOMIC DNA]</scope>
    <source>
        <strain evidence="4 5">KHI67</strain>
    </source>
</reference>
<dbReference type="PANTHER" id="PTHR48081:SF6">
    <property type="entry name" value="PEPTIDASE S9 PROLYL OLIGOPEPTIDASE CATALYTIC DOMAIN-CONTAINING PROTEIN"/>
    <property type="match status" value="1"/>
</dbReference>
<keyword evidence="5" id="KW-1185">Reference proteome</keyword>
<dbReference type="Pfam" id="PF20434">
    <property type="entry name" value="BD-FAE"/>
    <property type="match status" value="1"/>
</dbReference>
<dbReference type="GO" id="GO:0016787">
    <property type="term" value="F:hydrolase activity"/>
    <property type="evidence" value="ECO:0007669"/>
    <property type="project" value="UniProtKB-KW"/>
</dbReference>
<dbReference type="RefSeq" id="WP_147083887.1">
    <property type="nucleotide sequence ID" value="NZ_VOQR01000001.1"/>
</dbReference>
<dbReference type="PROSITE" id="PS51318">
    <property type="entry name" value="TAT"/>
    <property type="match status" value="1"/>
</dbReference>
<keyword evidence="2" id="KW-0732">Signal</keyword>